<sequence>MYDYALVHVVFTIPWAIALSIILGPLLTRRDVYKICFLQLIAVSYTIPWDSYLIRTKVWSYPPDVIIGPTLLDIPAEEVFFFVIQTYITTCLQILLSKSVVTATYLHNEADPQDAVGRSLRPWKYAGQVIFTLCSVVPLFLGGGHAQGTYMRLIVAWASPVLLMLWIFAYQLLLLLPWTKTLLPIAAPTLYLWIVDTIALHRGTWSIELGTKLGIHVWPHLEIEEAVFFLITNTLIVWGSTAFDNAMAILDAFPEHFPVVPGMPSPILLLKGLFMSTAEYDSARLAGLNNALIVLAKKSRSFYLASGVFSGRLRIDLILLYAFCRVADDLIDDAPSAKEADMWVKHFSHFLDTVFSAKSDRQSIDQALAPFPSEARSILVLLPSDKLSSAPLYSLLDGFRIDQRFFSEGSKENPPIKTFADLERYASCVAATIGELCLSLVYQHDPDPAASPETKMKCLTAGAEMGRALQYINIVRDVNTDAKVGRCYIPNEWFEQSALSSSEAEEKDILRHRKRILEIAFKMYGENRDAIEELPLYARSGIRVAVESYMEIGRVMRERMQQGKALDFAGGGKSGRASVPKSRRIRVGWKTMAGWRGSA</sequence>
<reference evidence="20 21" key="1">
    <citation type="submission" date="2015-01" db="EMBL/GenBank/DDBJ databases">
        <title>The Genome Sequence of Exophiala sideris CBS121828.</title>
        <authorList>
            <consortium name="The Broad Institute Genomics Platform"/>
            <person name="Cuomo C."/>
            <person name="de Hoog S."/>
            <person name="Gorbushina A."/>
            <person name="Stielow B."/>
            <person name="Teixiera M."/>
            <person name="Abouelleil A."/>
            <person name="Chapman S.B."/>
            <person name="Priest M."/>
            <person name="Young S.K."/>
            <person name="Wortman J."/>
            <person name="Nusbaum C."/>
            <person name="Birren B."/>
        </authorList>
    </citation>
    <scope>NUCLEOTIDE SEQUENCE [LARGE SCALE GENOMIC DNA]</scope>
    <source>
        <strain evidence="20 21">CBS 121828</strain>
    </source>
</reference>
<feature type="transmembrane region" description="Helical" evidence="19">
    <location>
        <begin position="154"/>
        <end position="176"/>
    </location>
</feature>
<dbReference type="NCBIfam" id="TIGR03462">
    <property type="entry name" value="CarR_dom_SF"/>
    <property type="match status" value="2"/>
</dbReference>
<feature type="transmembrane region" description="Helical" evidence="19">
    <location>
        <begin position="182"/>
        <end position="200"/>
    </location>
</feature>
<name>A0A0D1YHX5_9EURO</name>
<evidence type="ECO:0000256" key="4">
    <source>
        <dbReference type="ARBA" id="ARBA00005172"/>
    </source>
</evidence>
<keyword evidence="10" id="KW-0808">Transferase</keyword>
<keyword evidence="11 19" id="KW-0812">Transmembrane</keyword>
<comment type="catalytic activity">
    <reaction evidence="18">
        <text>all-trans-lycopene = gamma-carotene</text>
        <dbReference type="Rhea" id="RHEA:32219"/>
        <dbReference type="ChEBI" id="CHEBI:15948"/>
        <dbReference type="ChEBI" id="CHEBI:27740"/>
        <dbReference type="EC" id="5.5.1.19"/>
    </reaction>
</comment>
<evidence type="ECO:0000256" key="15">
    <source>
        <dbReference type="ARBA" id="ARBA00023235"/>
    </source>
</evidence>
<dbReference type="SFLD" id="SFLDG01018">
    <property type="entry name" value="Squalene/Phytoene_Synthase_Lik"/>
    <property type="match status" value="1"/>
</dbReference>
<dbReference type="GO" id="GO:0016020">
    <property type="term" value="C:membrane"/>
    <property type="evidence" value="ECO:0007669"/>
    <property type="project" value="UniProtKB-SubCell"/>
</dbReference>
<keyword evidence="13 19" id="KW-1133">Transmembrane helix</keyword>
<dbReference type="InterPro" id="IPR019845">
    <property type="entry name" value="Squalene/phytoene_synthase_CS"/>
</dbReference>
<feature type="transmembrane region" description="Helical" evidence="19">
    <location>
        <begin position="6"/>
        <end position="28"/>
    </location>
</feature>
<evidence type="ECO:0000256" key="5">
    <source>
        <dbReference type="ARBA" id="ARBA00008247"/>
    </source>
</evidence>
<organism evidence="20 21">
    <name type="scientific">Exophiala sideris</name>
    <dbReference type="NCBI Taxonomy" id="1016849"/>
    <lineage>
        <taxon>Eukaryota</taxon>
        <taxon>Fungi</taxon>
        <taxon>Dikarya</taxon>
        <taxon>Ascomycota</taxon>
        <taxon>Pezizomycotina</taxon>
        <taxon>Eurotiomycetes</taxon>
        <taxon>Chaetothyriomycetidae</taxon>
        <taxon>Chaetothyriales</taxon>
        <taxon>Herpotrichiellaceae</taxon>
        <taxon>Exophiala</taxon>
    </lineage>
</organism>
<dbReference type="SFLD" id="SFLDS00005">
    <property type="entry name" value="Isoprenoid_Synthase_Type_I"/>
    <property type="match status" value="1"/>
</dbReference>
<comment type="similarity">
    <text evidence="5">In the N-terminal section; belongs to the lycopene beta-cyclase family.</text>
</comment>
<evidence type="ECO:0000256" key="8">
    <source>
        <dbReference type="ARBA" id="ARBA00012396"/>
    </source>
</evidence>
<evidence type="ECO:0000256" key="17">
    <source>
        <dbReference type="ARBA" id="ARBA00029313"/>
    </source>
</evidence>
<dbReference type="GO" id="GO:0016872">
    <property type="term" value="F:intramolecular lyase activity"/>
    <property type="evidence" value="ECO:0007669"/>
    <property type="project" value="InterPro"/>
</dbReference>
<evidence type="ECO:0000256" key="2">
    <source>
        <dbReference type="ARBA" id="ARBA00004141"/>
    </source>
</evidence>
<evidence type="ECO:0000256" key="6">
    <source>
        <dbReference type="ARBA" id="ARBA00008406"/>
    </source>
</evidence>
<evidence type="ECO:0000256" key="13">
    <source>
        <dbReference type="ARBA" id="ARBA00022989"/>
    </source>
</evidence>
<dbReference type="Proteomes" id="UP000053599">
    <property type="component" value="Unassembled WGS sequence"/>
</dbReference>
<dbReference type="PROSITE" id="PS01045">
    <property type="entry name" value="SQUALEN_PHYTOEN_SYN_2"/>
    <property type="match status" value="1"/>
</dbReference>
<evidence type="ECO:0000256" key="18">
    <source>
        <dbReference type="ARBA" id="ARBA00029335"/>
    </source>
</evidence>
<dbReference type="SFLD" id="SFLDG01212">
    <property type="entry name" value="Phytoene_synthase_like"/>
    <property type="match status" value="1"/>
</dbReference>
<proteinExistence type="inferred from homology"/>
<comment type="catalytic activity">
    <reaction evidence="1">
        <text>2 (2E,6E,10E)-geranylgeranyl diphosphate = 15-cis-phytoene + 2 diphosphate</text>
        <dbReference type="Rhea" id="RHEA:34475"/>
        <dbReference type="ChEBI" id="CHEBI:27787"/>
        <dbReference type="ChEBI" id="CHEBI:33019"/>
        <dbReference type="ChEBI" id="CHEBI:58756"/>
        <dbReference type="EC" id="2.5.1.32"/>
    </reaction>
</comment>
<keyword evidence="12" id="KW-0125">Carotenoid biosynthesis</keyword>
<evidence type="ECO:0000256" key="11">
    <source>
        <dbReference type="ARBA" id="ARBA00022692"/>
    </source>
</evidence>
<dbReference type="UniPathway" id="UPA00802"/>
<dbReference type="Pfam" id="PF00494">
    <property type="entry name" value="SQS_PSY"/>
    <property type="match status" value="1"/>
</dbReference>
<feature type="transmembrane region" description="Helical" evidence="19">
    <location>
        <begin position="125"/>
        <end position="142"/>
    </location>
</feature>
<dbReference type="UniPathway" id="UPA00799">
    <property type="reaction ID" value="UER00773"/>
</dbReference>
<accession>A0A0D1YHX5</accession>
<evidence type="ECO:0000256" key="9">
    <source>
        <dbReference type="ARBA" id="ARBA00018909"/>
    </source>
</evidence>
<evidence type="ECO:0000256" key="12">
    <source>
        <dbReference type="ARBA" id="ARBA00022746"/>
    </source>
</evidence>
<comment type="catalytic activity">
    <reaction evidence="17">
        <text>gamma-carotene = all-trans-beta-carotene</text>
        <dbReference type="Rhea" id="RHEA:32239"/>
        <dbReference type="ChEBI" id="CHEBI:17579"/>
        <dbReference type="ChEBI" id="CHEBI:27740"/>
        <dbReference type="EC" id="5.5.1.19"/>
    </reaction>
</comment>
<protein>
    <recommendedName>
        <fullName evidence="9">Bifunctional lycopene cyclase/phytoene synthase</fullName>
        <ecNumber evidence="8">2.5.1.32</ecNumber>
        <ecNumber evidence="7">5.5.1.19</ecNumber>
    </recommendedName>
</protein>
<dbReference type="InterPro" id="IPR008949">
    <property type="entry name" value="Isoprenoid_synthase_dom_sf"/>
</dbReference>
<evidence type="ECO:0000256" key="19">
    <source>
        <dbReference type="SAM" id="Phobius"/>
    </source>
</evidence>
<comment type="pathway">
    <text evidence="4">Carotenoid biosynthesis; phytoene biosynthesis; all-trans-phytoene from geranylgeranyl diphosphate: step 1/1.</text>
</comment>
<comment type="similarity">
    <text evidence="6">In the C-terminal section; belongs to the phytoene/squalene synthase family.</text>
</comment>
<keyword evidence="14 19" id="KW-0472">Membrane</keyword>
<dbReference type="PANTHER" id="PTHR31480">
    <property type="entry name" value="BIFUNCTIONAL LYCOPENE CYCLASE/PHYTOENE SYNTHASE"/>
    <property type="match status" value="1"/>
</dbReference>
<dbReference type="InterPro" id="IPR002060">
    <property type="entry name" value="Squ/phyt_synthse"/>
</dbReference>
<dbReference type="GO" id="GO:0016117">
    <property type="term" value="P:carotenoid biosynthetic process"/>
    <property type="evidence" value="ECO:0007669"/>
    <property type="project" value="UniProtKB-KW"/>
</dbReference>
<gene>
    <name evidence="20" type="ORF">PV11_08118</name>
</gene>
<dbReference type="STRING" id="1016849.A0A0D1YHX5"/>
<dbReference type="EMBL" id="KN846953">
    <property type="protein sequence ID" value="KIV80629.1"/>
    <property type="molecule type" value="Genomic_DNA"/>
</dbReference>
<keyword evidence="15" id="KW-0413">Isomerase</keyword>
<dbReference type="GO" id="GO:0004311">
    <property type="term" value="F:geranylgeranyl diphosphate synthase activity"/>
    <property type="evidence" value="ECO:0007669"/>
    <property type="project" value="InterPro"/>
</dbReference>
<comment type="pathway">
    <text evidence="3">Carotenoid biosynthesis; beta-carotene biosynthesis.</text>
</comment>
<evidence type="ECO:0000256" key="1">
    <source>
        <dbReference type="ARBA" id="ARBA00001805"/>
    </source>
</evidence>
<evidence type="ECO:0000256" key="10">
    <source>
        <dbReference type="ARBA" id="ARBA00022679"/>
    </source>
</evidence>
<dbReference type="HOGENOM" id="CLU_012965_0_0_1"/>
<dbReference type="InterPro" id="IPR044843">
    <property type="entry name" value="Trans_IPPS_bact-type"/>
</dbReference>
<evidence type="ECO:0000256" key="16">
    <source>
        <dbReference type="ARBA" id="ARBA00023268"/>
    </source>
</evidence>
<dbReference type="InterPro" id="IPR017825">
    <property type="entry name" value="Lycopene_cyclase_dom"/>
</dbReference>
<evidence type="ECO:0000256" key="14">
    <source>
        <dbReference type="ARBA" id="ARBA00023136"/>
    </source>
</evidence>
<evidence type="ECO:0000256" key="3">
    <source>
        <dbReference type="ARBA" id="ARBA00005089"/>
    </source>
</evidence>
<comment type="subcellular location">
    <subcellularLocation>
        <location evidence="2">Membrane</location>
        <topology evidence="2">Multi-pass membrane protein</topology>
    </subcellularLocation>
</comment>
<dbReference type="EC" id="5.5.1.19" evidence="7"/>
<dbReference type="SUPFAM" id="SSF48576">
    <property type="entry name" value="Terpenoid synthases"/>
    <property type="match status" value="1"/>
</dbReference>
<dbReference type="EC" id="2.5.1.32" evidence="8"/>
<dbReference type="PROSITE" id="PS01044">
    <property type="entry name" value="SQUALEN_PHYTOEN_SYN_1"/>
    <property type="match status" value="1"/>
</dbReference>
<evidence type="ECO:0000313" key="20">
    <source>
        <dbReference type="EMBL" id="KIV80629.1"/>
    </source>
</evidence>
<evidence type="ECO:0000313" key="21">
    <source>
        <dbReference type="Proteomes" id="UP000053599"/>
    </source>
</evidence>
<dbReference type="Gene3D" id="1.10.600.10">
    <property type="entry name" value="Farnesyl Diphosphate Synthase"/>
    <property type="match status" value="1"/>
</dbReference>
<dbReference type="AlphaFoldDB" id="A0A0D1YHX5"/>
<evidence type="ECO:0000256" key="7">
    <source>
        <dbReference type="ARBA" id="ARBA00012242"/>
    </source>
</evidence>
<dbReference type="OrthoDB" id="7777654at2759"/>
<keyword evidence="16" id="KW-0511">Multifunctional enzyme</keyword>
<dbReference type="GO" id="GO:0045436">
    <property type="term" value="F:lycopene beta cyclase activity"/>
    <property type="evidence" value="ECO:0007669"/>
    <property type="project" value="UniProtKB-ARBA"/>
</dbReference>